<evidence type="ECO:0000313" key="2">
    <source>
        <dbReference type="EMBL" id="UQN31830.1"/>
    </source>
</evidence>
<evidence type="ECO:0000313" key="3">
    <source>
        <dbReference type="Proteomes" id="UP001055868"/>
    </source>
</evidence>
<keyword evidence="2" id="KW-0614">Plasmid</keyword>
<keyword evidence="1" id="KW-0472">Membrane</keyword>
<name>A0ABY4NB98_9MICO</name>
<evidence type="ECO:0008006" key="4">
    <source>
        <dbReference type="Google" id="ProtNLM"/>
    </source>
</evidence>
<evidence type="ECO:0000256" key="1">
    <source>
        <dbReference type="SAM" id="Phobius"/>
    </source>
</evidence>
<keyword evidence="3" id="KW-1185">Reference proteome</keyword>
<accession>A0ABY4NB98</accession>
<organism evidence="2 3">
    <name type="scientific">Brachybacterium kimchii</name>
    <dbReference type="NCBI Taxonomy" id="2942909"/>
    <lineage>
        <taxon>Bacteria</taxon>
        <taxon>Bacillati</taxon>
        <taxon>Actinomycetota</taxon>
        <taxon>Actinomycetes</taxon>
        <taxon>Micrococcales</taxon>
        <taxon>Dermabacteraceae</taxon>
        <taxon>Brachybacterium</taxon>
    </lineage>
</organism>
<feature type="transmembrane region" description="Helical" evidence="1">
    <location>
        <begin position="12"/>
        <end position="32"/>
    </location>
</feature>
<geneLocation type="plasmid" evidence="2 3">
    <name>pCBA3104-01</name>
</geneLocation>
<proteinExistence type="predicted"/>
<gene>
    <name evidence="2" type="ORF">M4486_19765</name>
</gene>
<protein>
    <recommendedName>
        <fullName evidence="4">Pilus assembly protein</fullName>
    </recommendedName>
</protein>
<reference evidence="2" key="1">
    <citation type="submission" date="2022-05" db="EMBL/GenBank/DDBJ databases">
        <title>Genomic analysis of Brachybacterium sp. CBA3104.</title>
        <authorList>
            <person name="Roh S.W."/>
            <person name="Kim Y.B."/>
            <person name="Kim Y."/>
        </authorList>
    </citation>
    <scope>NUCLEOTIDE SEQUENCE</scope>
    <source>
        <strain evidence="2">CBA3104</strain>
        <plasmid evidence="2">pCBA3104-01</plasmid>
    </source>
</reference>
<dbReference type="Proteomes" id="UP001055868">
    <property type="component" value="Plasmid pCBA3104-01"/>
</dbReference>
<dbReference type="EMBL" id="CP097219">
    <property type="protein sequence ID" value="UQN31830.1"/>
    <property type="molecule type" value="Genomic_DNA"/>
</dbReference>
<dbReference type="RefSeq" id="WP_249481254.1">
    <property type="nucleotide sequence ID" value="NZ_CP097219.1"/>
</dbReference>
<sequence>MTQLRSRLERGEVAELFVVAVLSLMLVVGLVVDGGAKATAISEASSLAQQAARAGSQRLDSLPADGASASLDASTAAADARGYLSQAGANGTVTVIDPTTIEVTVTSTESTIFLGLVGINTVSGTRTARVDLIHGQTEVTTP</sequence>
<feature type="non-terminal residue" evidence="2">
    <location>
        <position position="142"/>
    </location>
</feature>
<keyword evidence="1" id="KW-1133">Transmembrane helix</keyword>
<keyword evidence="1" id="KW-0812">Transmembrane</keyword>